<feature type="repeat" description="TPR" evidence="3">
    <location>
        <begin position="598"/>
        <end position="631"/>
    </location>
</feature>
<keyword evidence="3" id="KW-0802">TPR repeat</keyword>
<accession>A0A0M4CZ49</accession>
<dbReference type="STRING" id="1603606.DSOUD_0426"/>
<dbReference type="GO" id="GO:0016301">
    <property type="term" value="F:kinase activity"/>
    <property type="evidence" value="ECO:0007669"/>
    <property type="project" value="UniProtKB-KW"/>
</dbReference>
<dbReference type="PANTHER" id="PTHR44591:SF3">
    <property type="entry name" value="RESPONSE REGULATORY DOMAIN-CONTAINING PROTEIN"/>
    <property type="match status" value="1"/>
</dbReference>
<dbReference type="InterPro" id="IPR019734">
    <property type="entry name" value="TPR_rpt"/>
</dbReference>
<dbReference type="InterPro" id="IPR001623">
    <property type="entry name" value="DnaJ_domain"/>
</dbReference>
<evidence type="ECO:0000256" key="4">
    <source>
        <dbReference type="SAM" id="MobiDB-lite"/>
    </source>
</evidence>
<feature type="modified residue" description="4-aspartylphosphate" evidence="2">
    <location>
        <position position="53"/>
    </location>
</feature>
<reference evidence="7 8" key="1">
    <citation type="submission" date="2015-07" db="EMBL/GenBank/DDBJ databases">
        <title>Isolation and Genomic Characterization of a Novel Halophilic Metal-Reducing Deltaproteobacterium from the Deep Subsurface.</title>
        <authorList>
            <person name="Badalamenti J.P."/>
            <person name="Summers Z.M."/>
            <person name="Gralnick J.A."/>
            <person name="Bond D.R."/>
        </authorList>
    </citation>
    <scope>NUCLEOTIDE SEQUENCE [LARGE SCALE GENOMIC DNA]</scope>
    <source>
        <strain evidence="7 8">WTL</strain>
    </source>
</reference>
<dbReference type="GO" id="GO:0000160">
    <property type="term" value="P:phosphorelay signal transduction system"/>
    <property type="evidence" value="ECO:0007669"/>
    <property type="project" value="InterPro"/>
</dbReference>
<sequence length="658" mass="73324">MPPKILIAEDNDTIAGALEGLLQRKGMTTERAADGVLALSRIIAAPPDALILDLQLPRLHGIELLKKLRQSPRTRNLPVVIVTGVYKGEQYIQAARALGVSSYLEKPFRAADLLAALHQALGTTAPPAPAPSTSREATMDRHLLRAFTSRFTGTYLLKCADGERNLVFLHGLPVSLRPGFSSKSFGDYLHRRGLLSAEEYGYYISPGDHNHEVLVSMGCLEYPDLLQEKFAYLSSELVDAFAAPPMTVEEMPAKAAAGHQALTVNVPNIFYQGFRRHLPPARQQALGERLSGRYLAPAKNYFRYINFLTLSDEEKRLLFSLDGSRTLGQCLGEETLLPPLIVTLATLEMVAWSEHPLSPALPDFPLRTLFNACQEDVEVELSFEQPLESFSDLVDKNEEPAPVITRRPIPPPPAAAGGDNPAGKVRETLARLRGKDYYETFGMTQGRFSFDLLKTRYFALTREFGPETLMQLSGEDAALVEEILSSVTTAYNTLSDVVKKERYDELLGSEKVGLGQAGDDLFQAQIQAQSGKVFLEMEEWDNAEKSLQDACNIDPKNGDYLAHLAWSIYRNPKNLSSRAMQDKVRQMLNRALTLDRGANAYAFKGYMLFEAGQDSLAEAEFTKALKLDARQAMARKGLRELQEKREQEKKGMFRRMFR</sequence>
<dbReference type="SMART" id="SM00448">
    <property type="entry name" value="REC"/>
    <property type="match status" value="1"/>
</dbReference>
<evidence type="ECO:0000256" key="1">
    <source>
        <dbReference type="ARBA" id="ARBA00022553"/>
    </source>
</evidence>
<feature type="region of interest" description="Disordered" evidence="4">
    <location>
        <begin position="402"/>
        <end position="422"/>
    </location>
</feature>
<dbReference type="Proteomes" id="UP000057158">
    <property type="component" value="Chromosome"/>
</dbReference>
<feature type="repeat" description="TPR" evidence="3">
    <location>
        <begin position="524"/>
        <end position="557"/>
    </location>
</feature>
<keyword evidence="1 2" id="KW-0597">Phosphoprotein</keyword>
<dbReference type="PROSITE" id="PS50110">
    <property type="entry name" value="RESPONSE_REGULATORY"/>
    <property type="match status" value="1"/>
</dbReference>
<dbReference type="Gene3D" id="3.40.50.2300">
    <property type="match status" value="1"/>
</dbReference>
<dbReference type="SMART" id="SM00028">
    <property type="entry name" value="TPR"/>
    <property type="match status" value="2"/>
</dbReference>
<protein>
    <submittedName>
        <fullName evidence="7">Histidine kinase</fullName>
    </submittedName>
</protein>
<dbReference type="SUPFAM" id="SSF46565">
    <property type="entry name" value="Chaperone J-domain"/>
    <property type="match status" value="1"/>
</dbReference>
<evidence type="ECO:0000256" key="3">
    <source>
        <dbReference type="PROSITE-ProRule" id="PRU00339"/>
    </source>
</evidence>
<evidence type="ECO:0000256" key="2">
    <source>
        <dbReference type="PROSITE-ProRule" id="PRU00169"/>
    </source>
</evidence>
<dbReference type="SUPFAM" id="SSF52172">
    <property type="entry name" value="CheY-like"/>
    <property type="match status" value="1"/>
</dbReference>
<dbReference type="AlphaFoldDB" id="A0A0M4CZ49"/>
<dbReference type="InterPro" id="IPR011990">
    <property type="entry name" value="TPR-like_helical_dom_sf"/>
</dbReference>
<name>A0A0M4CZ49_9BACT</name>
<dbReference type="InterPro" id="IPR011006">
    <property type="entry name" value="CheY-like_superfamily"/>
</dbReference>
<evidence type="ECO:0000259" key="5">
    <source>
        <dbReference type="PROSITE" id="PS50076"/>
    </source>
</evidence>
<keyword evidence="8" id="KW-1185">Reference proteome</keyword>
<dbReference type="Pfam" id="PF00072">
    <property type="entry name" value="Response_reg"/>
    <property type="match status" value="1"/>
</dbReference>
<dbReference type="OrthoDB" id="7187989at2"/>
<dbReference type="CDD" id="cd00156">
    <property type="entry name" value="REC"/>
    <property type="match status" value="1"/>
</dbReference>
<dbReference type="RefSeq" id="WP_053549446.1">
    <property type="nucleotide sequence ID" value="NZ_CP010802.1"/>
</dbReference>
<dbReference type="EMBL" id="CP010802">
    <property type="protein sequence ID" value="ALC15221.1"/>
    <property type="molecule type" value="Genomic_DNA"/>
</dbReference>
<evidence type="ECO:0000313" key="8">
    <source>
        <dbReference type="Proteomes" id="UP000057158"/>
    </source>
</evidence>
<dbReference type="PROSITE" id="PS50076">
    <property type="entry name" value="DNAJ_2"/>
    <property type="match status" value="1"/>
</dbReference>
<dbReference type="PROSITE" id="PS50005">
    <property type="entry name" value="TPR"/>
    <property type="match status" value="2"/>
</dbReference>
<feature type="domain" description="J" evidence="5">
    <location>
        <begin position="436"/>
        <end position="507"/>
    </location>
</feature>
<dbReference type="Gene3D" id="1.25.40.10">
    <property type="entry name" value="Tetratricopeptide repeat domain"/>
    <property type="match status" value="1"/>
</dbReference>
<keyword evidence="7" id="KW-0418">Kinase</keyword>
<dbReference type="InterPro" id="IPR050595">
    <property type="entry name" value="Bact_response_regulator"/>
</dbReference>
<dbReference type="Gene3D" id="1.10.287.110">
    <property type="entry name" value="DnaJ domain"/>
    <property type="match status" value="1"/>
</dbReference>
<dbReference type="SUPFAM" id="SSF48452">
    <property type="entry name" value="TPR-like"/>
    <property type="match status" value="1"/>
</dbReference>
<evidence type="ECO:0000259" key="6">
    <source>
        <dbReference type="PROSITE" id="PS50110"/>
    </source>
</evidence>
<dbReference type="InterPro" id="IPR001789">
    <property type="entry name" value="Sig_transdc_resp-reg_receiver"/>
</dbReference>
<evidence type="ECO:0000313" key="7">
    <source>
        <dbReference type="EMBL" id="ALC15221.1"/>
    </source>
</evidence>
<gene>
    <name evidence="7" type="ORF">DSOUD_0426</name>
</gene>
<proteinExistence type="predicted"/>
<feature type="domain" description="Response regulatory" evidence="6">
    <location>
        <begin position="4"/>
        <end position="121"/>
    </location>
</feature>
<dbReference type="PATRIC" id="fig|1603606.3.peg.462"/>
<dbReference type="PANTHER" id="PTHR44591">
    <property type="entry name" value="STRESS RESPONSE REGULATOR PROTEIN 1"/>
    <property type="match status" value="1"/>
</dbReference>
<keyword evidence="7" id="KW-0808">Transferase</keyword>
<dbReference type="InterPro" id="IPR036869">
    <property type="entry name" value="J_dom_sf"/>
</dbReference>
<dbReference type="KEGG" id="des:DSOUD_0426"/>
<organism evidence="7 8">
    <name type="scientific">Desulfuromonas soudanensis</name>
    <dbReference type="NCBI Taxonomy" id="1603606"/>
    <lineage>
        <taxon>Bacteria</taxon>
        <taxon>Pseudomonadati</taxon>
        <taxon>Thermodesulfobacteriota</taxon>
        <taxon>Desulfuromonadia</taxon>
        <taxon>Desulfuromonadales</taxon>
        <taxon>Desulfuromonadaceae</taxon>
        <taxon>Desulfuromonas</taxon>
    </lineage>
</organism>